<name>A0ABM8PR07_9HYPH</name>
<protein>
    <submittedName>
        <fullName evidence="2">Uncharacterized protein</fullName>
    </submittedName>
</protein>
<proteinExistence type="predicted"/>
<evidence type="ECO:0000313" key="2">
    <source>
        <dbReference type="EMBL" id="CAD7043809.1"/>
    </source>
</evidence>
<accession>A0ABM8PR07</accession>
<evidence type="ECO:0000256" key="1">
    <source>
        <dbReference type="SAM" id="Phobius"/>
    </source>
</evidence>
<evidence type="ECO:0000313" key="3">
    <source>
        <dbReference type="Proteomes" id="UP000606921"/>
    </source>
</evidence>
<reference evidence="2 3" key="1">
    <citation type="submission" date="2020-11" db="EMBL/GenBank/DDBJ databases">
        <authorList>
            <person name="Lassalle F."/>
        </authorList>
    </citation>
    <scope>NUCLEOTIDE SEQUENCE [LARGE SCALE GENOMIC DNA]</scope>
    <source>
        <strain evidence="2 3">JC140</strain>
    </source>
</reference>
<organism evidence="2 3">
    <name type="scientific">Pseudorhizobium endolithicum</name>
    <dbReference type="NCBI Taxonomy" id="1191678"/>
    <lineage>
        <taxon>Bacteria</taxon>
        <taxon>Pseudomonadati</taxon>
        <taxon>Pseudomonadota</taxon>
        <taxon>Alphaproteobacteria</taxon>
        <taxon>Hyphomicrobiales</taxon>
        <taxon>Rhizobiaceae</taxon>
        <taxon>Rhizobium/Agrobacterium group</taxon>
        <taxon>Pseudorhizobium</taxon>
    </lineage>
</organism>
<sequence>MTQNPDTKMPKWLLYGLIGKGLLVVLVTAAILAYAFL</sequence>
<keyword evidence="1" id="KW-1133">Transmembrane helix</keyword>
<comment type="caution">
    <text evidence="2">The sequence shown here is derived from an EMBL/GenBank/DDBJ whole genome shotgun (WGS) entry which is preliminary data.</text>
</comment>
<gene>
    <name evidence="2" type="ORF">REJC140_03740</name>
</gene>
<dbReference type="Proteomes" id="UP000606921">
    <property type="component" value="Unassembled WGS sequence"/>
</dbReference>
<keyword evidence="1" id="KW-0472">Membrane</keyword>
<feature type="transmembrane region" description="Helical" evidence="1">
    <location>
        <begin position="12"/>
        <end position="36"/>
    </location>
</feature>
<keyword evidence="3" id="KW-1185">Reference proteome</keyword>
<dbReference type="EMBL" id="CABFWF030000013">
    <property type="protein sequence ID" value="CAD7043809.1"/>
    <property type="molecule type" value="Genomic_DNA"/>
</dbReference>
<keyword evidence="1" id="KW-0812">Transmembrane</keyword>